<proteinExistence type="predicted"/>
<reference evidence="2 3" key="1">
    <citation type="submission" date="2020-07" db="EMBL/GenBank/DDBJ databases">
        <title>Novel species isolated from subtropical streams in China.</title>
        <authorList>
            <person name="Lu H."/>
        </authorList>
    </citation>
    <scope>NUCLEOTIDE SEQUENCE [LARGE SCALE GENOMIC DNA]</scope>
    <source>
        <strain evidence="2 3">FT3S</strain>
    </source>
</reference>
<dbReference type="RefSeq" id="WP_182214162.1">
    <property type="nucleotide sequence ID" value="NZ_JACEZS010000002.1"/>
</dbReference>
<comment type="caution">
    <text evidence="2">The sequence shown here is derived from an EMBL/GenBank/DDBJ whole genome shotgun (WGS) entry which is preliminary data.</text>
</comment>
<feature type="region of interest" description="Disordered" evidence="1">
    <location>
        <begin position="40"/>
        <end position="80"/>
    </location>
</feature>
<name>A0A7W2I5J0_9BURK</name>
<sequence>MKTIEAAVPNVTDTLHAETPTETPARLDIEELRAFARREMERQGVRSGHAAQKQEPGALAADVGQETLERARRPKCDNDYKPKVGSVEFSGLMKLPFLLRGALSDKGCKW</sequence>
<evidence type="ECO:0000313" key="3">
    <source>
        <dbReference type="Proteomes" id="UP000566711"/>
    </source>
</evidence>
<dbReference type="EMBL" id="JACEZS010000002">
    <property type="protein sequence ID" value="MBA5604442.1"/>
    <property type="molecule type" value="Genomic_DNA"/>
</dbReference>
<accession>A0A7W2I5J0</accession>
<organism evidence="2 3">
    <name type="scientific">Rugamonas fusca</name>
    <dbReference type="NCBI Taxonomy" id="2758568"/>
    <lineage>
        <taxon>Bacteria</taxon>
        <taxon>Pseudomonadati</taxon>
        <taxon>Pseudomonadota</taxon>
        <taxon>Betaproteobacteria</taxon>
        <taxon>Burkholderiales</taxon>
        <taxon>Oxalobacteraceae</taxon>
        <taxon>Telluria group</taxon>
        <taxon>Rugamonas</taxon>
    </lineage>
</organism>
<dbReference type="Proteomes" id="UP000566711">
    <property type="component" value="Unassembled WGS sequence"/>
</dbReference>
<evidence type="ECO:0000256" key="1">
    <source>
        <dbReference type="SAM" id="MobiDB-lite"/>
    </source>
</evidence>
<evidence type="ECO:0000313" key="2">
    <source>
        <dbReference type="EMBL" id="MBA5604442.1"/>
    </source>
</evidence>
<gene>
    <name evidence="2" type="ORF">H3H36_03585</name>
</gene>
<dbReference type="AlphaFoldDB" id="A0A7W2I5J0"/>
<feature type="compositionally biased region" description="Basic and acidic residues" evidence="1">
    <location>
        <begin position="67"/>
        <end position="80"/>
    </location>
</feature>
<protein>
    <submittedName>
        <fullName evidence="2">Uncharacterized protein</fullName>
    </submittedName>
</protein>
<keyword evidence="3" id="KW-1185">Reference proteome</keyword>